<dbReference type="Proteomes" id="UP000636793">
    <property type="component" value="Unassembled WGS sequence"/>
</dbReference>
<evidence type="ECO:0000313" key="5">
    <source>
        <dbReference type="EMBL" id="GGB18614.1"/>
    </source>
</evidence>
<dbReference type="Pfam" id="PF00501">
    <property type="entry name" value="AMP-binding"/>
    <property type="match status" value="1"/>
</dbReference>
<evidence type="ECO:0000256" key="1">
    <source>
        <dbReference type="ARBA" id="ARBA00006432"/>
    </source>
</evidence>
<accession>A0A916SUJ1</accession>
<protein>
    <submittedName>
        <fullName evidence="5">ATP-dependent acyl-CoA ligase</fullName>
    </submittedName>
</protein>
<dbReference type="PANTHER" id="PTHR43201">
    <property type="entry name" value="ACYL-COA SYNTHETASE"/>
    <property type="match status" value="1"/>
</dbReference>
<dbReference type="AlphaFoldDB" id="A0A916SUJ1"/>
<comment type="similarity">
    <text evidence="1">Belongs to the ATP-dependent AMP-binding enzyme family.</text>
</comment>
<sequence length="516" mass="56133">MPLTLTYAQALWRRAERAPRSELLRIVGGDPWTADDVRTRAASWAICLAPVGPDDVVVTCVDSGPNAVALTAAISALGAVELPLGADTPVEWACELVELTRARLVVSSASRTEPPLVRRLVHATTDRRLELIEDPGTFEPHLPGADHVVPIARSTTDPATVVVTSGTTGRQKAALLPVGAPIRQARQVAAAMQYGSDDVLLSLFPWHHINARNAVVLPAILSGARVVFTPHFSASRFWELVRREHVTAFTFMGAVCMMLLRQPPSGDDRRHPLTKAYGGPAPADLVADFADRFGVTLRQAYACTELGDISTTALDELCPGAAGRPVDDREIRIVDEQLRPVPDGATGEILVRPRDPGTTLLEYVGDPQATAAAWESGWFRTRDRGRLDAGWLHITGRASDVIRRRGTNIDPAQIEEALLAHPEVAEAAAIAVPSELTEDEVLAIVVPTATKSPSPETLWKHCEQLLPRFAVPRYLTVRQSVPHTMTHKLDRALLRRRGLPADAWDAETRSLTPEPR</sequence>
<dbReference type="Gene3D" id="3.30.300.30">
    <property type="match status" value="1"/>
</dbReference>
<organism evidence="5 6">
    <name type="scientific">Flexivirga endophytica</name>
    <dbReference type="NCBI Taxonomy" id="1849103"/>
    <lineage>
        <taxon>Bacteria</taxon>
        <taxon>Bacillati</taxon>
        <taxon>Actinomycetota</taxon>
        <taxon>Actinomycetes</taxon>
        <taxon>Micrococcales</taxon>
        <taxon>Dermacoccaceae</taxon>
        <taxon>Flexivirga</taxon>
    </lineage>
</organism>
<feature type="domain" description="AMP-binding enzyme C-terminal" evidence="4">
    <location>
        <begin position="413"/>
        <end position="488"/>
    </location>
</feature>
<dbReference type="InterPro" id="IPR045851">
    <property type="entry name" value="AMP-bd_C_sf"/>
</dbReference>
<dbReference type="EMBL" id="BMHI01000001">
    <property type="protein sequence ID" value="GGB18614.1"/>
    <property type="molecule type" value="Genomic_DNA"/>
</dbReference>
<feature type="domain" description="AMP-dependent synthetase/ligase" evidence="3">
    <location>
        <begin position="12"/>
        <end position="352"/>
    </location>
</feature>
<dbReference type="RefSeq" id="WP_188835417.1">
    <property type="nucleotide sequence ID" value="NZ_BMHI01000001.1"/>
</dbReference>
<reference evidence="5" key="2">
    <citation type="submission" date="2020-09" db="EMBL/GenBank/DDBJ databases">
        <authorList>
            <person name="Sun Q."/>
            <person name="Zhou Y."/>
        </authorList>
    </citation>
    <scope>NUCLEOTIDE SEQUENCE</scope>
    <source>
        <strain evidence="5">CGMCC 1.15085</strain>
    </source>
</reference>
<comment type="caution">
    <text evidence="5">The sequence shown here is derived from an EMBL/GenBank/DDBJ whole genome shotgun (WGS) entry which is preliminary data.</text>
</comment>
<dbReference type="InterPro" id="IPR000873">
    <property type="entry name" value="AMP-dep_synth/lig_dom"/>
</dbReference>
<keyword evidence="6" id="KW-1185">Reference proteome</keyword>
<gene>
    <name evidence="5" type="ORF">GCM10011492_05580</name>
</gene>
<dbReference type="SUPFAM" id="SSF56801">
    <property type="entry name" value="Acetyl-CoA synthetase-like"/>
    <property type="match status" value="1"/>
</dbReference>
<evidence type="ECO:0000259" key="4">
    <source>
        <dbReference type="Pfam" id="PF13193"/>
    </source>
</evidence>
<name>A0A916SUJ1_9MICO</name>
<dbReference type="PANTHER" id="PTHR43201:SF5">
    <property type="entry name" value="MEDIUM-CHAIN ACYL-COA LIGASE ACSF2, MITOCHONDRIAL"/>
    <property type="match status" value="1"/>
</dbReference>
<evidence type="ECO:0000313" key="6">
    <source>
        <dbReference type="Proteomes" id="UP000636793"/>
    </source>
</evidence>
<dbReference type="GO" id="GO:0031956">
    <property type="term" value="F:medium-chain fatty acid-CoA ligase activity"/>
    <property type="evidence" value="ECO:0007669"/>
    <property type="project" value="TreeGrafter"/>
</dbReference>
<reference evidence="5" key="1">
    <citation type="journal article" date="2014" name="Int. J. Syst. Evol. Microbiol.">
        <title>Complete genome sequence of Corynebacterium casei LMG S-19264T (=DSM 44701T), isolated from a smear-ripened cheese.</title>
        <authorList>
            <consortium name="US DOE Joint Genome Institute (JGI-PGF)"/>
            <person name="Walter F."/>
            <person name="Albersmeier A."/>
            <person name="Kalinowski J."/>
            <person name="Ruckert C."/>
        </authorList>
    </citation>
    <scope>NUCLEOTIDE SEQUENCE</scope>
    <source>
        <strain evidence="5">CGMCC 1.15085</strain>
    </source>
</reference>
<dbReference type="GO" id="GO:0006631">
    <property type="term" value="P:fatty acid metabolic process"/>
    <property type="evidence" value="ECO:0007669"/>
    <property type="project" value="TreeGrafter"/>
</dbReference>
<keyword evidence="2 5" id="KW-0436">Ligase</keyword>
<dbReference type="Gene3D" id="3.40.50.12780">
    <property type="entry name" value="N-terminal domain of ligase-like"/>
    <property type="match status" value="1"/>
</dbReference>
<dbReference type="Pfam" id="PF13193">
    <property type="entry name" value="AMP-binding_C"/>
    <property type="match status" value="1"/>
</dbReference>
<dbReference type="InterPro" id="IPR025110">
    <property type="entry name" value="AMP-bd_C"/>
</dbReference>
<evidence type="ECO:0000256" key="2">
    <source>
        <dbReference type="ARBA" id="ARBA00022598"/>
    </source>
</evidence>
<proteinExistence type="inferred from homology"/>
<dbReference type="InterPro" id="IPR042099">
    <property type="entry name" value="ANL_N_sf"/>
</dbReference>
<evidence type="ECO:0000259" key="3">
    <source>
        <dbReference type="Pfam" id="PF00501"/>
    </source>
</evidence>